<dbReference type="Gene3D" id="1.10.730.20">
    <property type="match status" value="1"/>
</dbReference>
<dbReference type="CDD" id="cd07960">
    <property type="entry name" value="Anticodon_Ia_Ile_BEm"/>
    <property type="match status" value="1"/>
</dbReference>
<organism evidence="11 12">
    <name type="scientific">Smittium culicis</name>
    <dbReference type="NCBI Taxonomy" id="133412"/>
    <lineage>
        <taxon>Eukaryota</taxon>
        <taxon>Fungi</taxon>
        <taxon>Fungi incertae sedis</taxon>
        <taxon>Zoopagomycota</taxon>
        <taxon>Kickxellomycotina</taxon>
        <taxon>Harpellomycetes</taxon>
        <taxon>Harpellales</taxon>
        <taxon>Legeriomycetaceae</taxon>
        <taxon>Smittium</taxon>
    </lineage>
</organism>
<evidence type="ECO:0000259" key="9">
    <source>
        <dbReference type="Pfam" id="PF00133"/>
    </source>
</evidence>
<dbReference type="OrthoDB" id="10264412at2759"/>
<dbReference type="GO" id="GO:0032543">
    <property type="term" value="P:mitochondrial translation"/>
    <property type="evidence" value="ECO:0007669"/>
    <property type="project" value="TreeGrafter"/>
</dbReference>
<dbReference type="EC" id="6.1.1.5" evidence="2"/>
<evidence type="ECO:0000313" key="12">
    <source>
        <dbReference type="Proteomes" id="UP000187283"/>
    </source>
</evidence>
<dbReference type="InterPro" id="IPR002301">
    <property type="entry name" value="Ile-tRNA-ligase"/>
</dbReference>
<dbReference type="PANTHER" id="PTHR42765:SF1">
    <property type="entry name" value="ISOLEUCINE--TRNA LIGASE, MITOCHONDRIAL"/>
    <property type="match status" value="1"/>
</dbReference>
<keyword evidence="12" id="KW-1185">Reference proteome</keyword>
<evidence type="ECO:0000256" key="7">
    <source>
        <dbReference type="ARBA" id="ARBA00023146"/>
    </source>
</evidence>
<keyword evidence="4" id="KW-0547">Nucleotide-binding</keyword>
<dbReference type="EMBL" id="LSSN01002635">
    <property type="protein sequence ID" value="OMJ15559.1"/>
    <property type="molecule type" value="Genomic_DNA"/>
</dbReference>
<reference evidence="11 12" key="1">
    <citation type="submission" date="2017-01" db="EMBL/GenBank/DDBJ databases">
        <authorList>
            <person name="Mah S.A."/>
            <person name="Swanson W.J."/>
            <person name="Moy G.W."/>
            <person name="Vacquier V.D."/>
        </authorList>
    </citation>
    <scope>NUCLEOTIDE SEQUENCE [LARGE SCALE GENOMIC DNA]</scope>
    <source>
        <strain evidence="11 12">GSMNP</strain>
    </source>
</reference>
<dbReference type="GO" id="GO:0005524">
    <property type="term" value="F:ATP binding"/>
    <property type="evidence" value="ECO:0007669"/>
    <property type="project" value="UniProtKB-KW"/>
</dbReference>
<dbReference type="InterPro" id="IPR050081">
    <property type="entry name" value="Ile-tRNA_ligase"/>
</dbReference>
<feature type="domain" description="Aminoacyl-tRNA synthetase class Ia" evidence="9">
    <location>
        <begin position="21"/>
        <end position="495"/>
    </location>
</feature>
<dbReference type="Gene3D" id="3.90.740.10">
    <property type="entry name" value="Valyl/Leucyl/Isoleucyl-tRNA synthetase, editing domain"/>
    <property type="match status" value="1"/>
</dbReference>
<dbReference type="PRINTS" id="PR00984">
    <property type="entry name" value="TRNASYNTHILE"/>
</dbReference>
<dbReference type="GO" id="GO:0006428">
    <property type="term" value="P:isoleucyl-tRNA aminoacylation"/>
    <property type="evidence" value="ECO:0007669"/>
    <property type="project" value="InterPro"/>
</dbReference>
<sequence length="665" mass="75478">MLVTRFASLQFLKSFSKRVLLSALAESELEYDDNFVSKSAYVKFSANSSINKKFGIPDSSKVFFLIWTTTPWTLIANRAIAVNPDLDYTTIKTLDRNGQDEHYIVSKDLASSLLSLFENQPSISSNPSIKGIELVNHTYYQFFDKKEYSVLPAEYVTSVSGTGLVHTAPGHGKEDYEMCLSFGIAPFSPVDEYGNFTSEAPSELVGKNVLSDGNLSVLEILKENFSLVHQADFCHILSFPLFISLLTPYLYFILNLTRSTPQWFIDVSSEKDKILKSMDRIKFVPGSSKKRLEAFVKSRSQWCISRQRPWGTPIPVFYDSITDEPLMTEETVEYVIEKFENNGGSGSWWNLSTEELLHPKYLNNGRSYIKRYDTLDVWFDSGTSWTLISYMLSKDNKKFVSDVYLEGSDQHRGWFQSSLVLSCLINGSSPFKTLFTHGFFLDERGSKMSKSLGNVMFPSNIINGVKSDPVNYPGYGVDVLRLWVGMHDTSSDVSIGPQVISKVSLVLRKIRGTFKFLLGSLNDFNPSKIQEYDSLLTVDKFILHELAQTINSVEKSFDNYMFYQGMQTLTIFINTTLSSFYLDVIKDRLYADKKDSFSRLSAQTACHHILLSLAKAVAPITPHLSQEVFQFYKPNLSPPEEIFSIFQYSFNQCVCTIILHTLYAS</sequence>
<evidence type="ECO:0000256" key="4">
    <source>
        <dbReference type="ARBA" id="ARBA00022741"/>
    </source>
</evidence>
<dbReference type="AlphaFoldDB" id="A0A1R1XLR1"/>
<evidence type="ECO:0000259" key="10">
    <source>
        <dbReference type="Pfam" id="PF08264"/>
    </source>
</evidence>
<dbReference type="Gene3D" id="1.10.10.830">
    <property type="entry name" value="Ile-tRNA synthetase CP2 domain-like"/>
    <property type="match status" value="1"/>
</dbReference>
<feature type="domain" description="Methionyl/Valyl/Leucyl/Isoleucyl-tRNA synthetase anticodon-binding" evidence="10">
    <location>
        <begin position="539"/>
        <end position="634"/>
    </location>
</feature>
<keyword evidence="3 11" id="KW-0436">Ligase</keyword>
<proteinExistence type="predicted"/>
<dbReference type="SUPFAM" id="SSF47323">
    <property type="entry name" value="Anticodon-binding domain of a subclass of class I aminoacyl-tRNA synthetases"/>
    <property type="match status" value="1"/>
</dbReference>
<dbReference type="InterPro" id="IPR013155">
    <property type="entry name" value="M/V/L/I-tRNA-synth_anticd-bd"/>
</dbReference>
<dbReference type="SUPFAM" id="SSF50677">
    <property type="entry name" value="ValRS/IleRS/LeuRS editing domain"/>
    <property type="match status" value="1"/>
</dbReference>
<accession>A0A1R1XLR1</accession>
<gene>
    <name evidence="11" type="ORF">AYI70_g7194</name>
</gene>
<dbReference type="InterPro" id="IPR009008">
    <property type="entry name" value="Val/Leu/Ile-tRNA-synth_edit"/>
</dbReference>
<dbReference type="SUPFAM" id="SSF52374">
    <property type="entry name" value="Nucleotidylyl transferase"/>
    <property type="match status" value="1"/>
</dbReference>
<comment type="subcellular location">
    <subcellularLocation>
        <location evidence="1">Cytoplasm</location>
    </subcellularLocation>
</comment>
<evidence type="ECO:0000256" key="6">
    <source>
        <dbReference type="ARBA" id="ARBA00022917"/>
    </source>
</evidence>
<dbReference type="GO" id="GO:0000049">
    <property type="term" value="F:tRNA binding"/>
    <property type="evidence" value="ECO:0007669"/>
    <property type="project" value="InterPro"/>
</dbReference>
<dbReference type="GO" id="GO:0005739">
    <property type="term" value="C:mitochondrion"/>
    <property type="evidence" value="ECO:0007669"/>
    <property type="project" value="TreeGrafter"/>
</dbReference>
<dbReference type="STRING" id="133412.A0A1R1XLR1"/>
<protein>
    <recommendedName>
        <fullName evidence="2">isoleucine--tRNA ligase</fullName>
        <ecNumber evidence="2">6.1.1.5</ecNumber>
    </recommendedName>
    <alternativeName>
        <fullName evidence="8">Isoleucyl-tRNA synthetase</fullName>
    </alternativeName>
</protein>
<comment type="caution">
    <text evidence="11">The sequence shown here is derived from an EMBL/GenBank/DDBJ whole genome shotgun (WGS) entry which is preliminary data.</text>
</comment>
<dbReference type="InterPro" id="IPR002300">
    <property type="entry name" value="aa-tRNA-synth_Ia"/>
</dbReference>
<keyword evidence="6" id="KW-0648">Protein biosynthesis</keyword>
<dbReference type="InterPro" id="IPR014729">
    <property type="entry name" value="Rossmann-like_a/b/a_fold"/>
</dbReference>
<keyword evidence="7" id="KW-0030">Aminoacyl-tRNA synthetase</keyword>
<name>A0A1R1XLR1_9FUNG</name>
<evidence type="ECO:0000313" key="11">
    <source>
        <dbReference type="EMBL" id="OMJ15559.1"/>
    </source>
</evidence>
<evidence type="ECO:0000256" key="1">
    <source>
        <dbReference type="ARBA" id="ARBA00004496"/>
    </source>
</evidence>
<evidence type="ECO:0000256" key="3">
    <source>
        <dbReference type="ARBA" id="ARBA00022598"/>
    </source>
</evidence>
<keyword evidence="5" id="KW-0067">ATP-binding</keyword>
<dbReference type="Pfam" id="PF08264">
    <property type="entry name" value="Anticodon_1"/>
    <property type="match status" value="1"/>
</dbReference>
<dbReference type="Pfam" id="PF00133">
    <property type="entry name" value="tRNA-synt_1"/>
    <property type="match status" value="1"/>
</dbReference>
<dbReference type="GO" id="GO:0002161">
    <property type="term" value="F:aminoacyl-tRNA deacylase activity"/>
    <property type="evidence" value="ECO:0007669"/>
    <property type="project" value="InterPro"/>
</dbReference>
<evidence type="ECO:0000256" key="2">
    <source>
        <dbReference type="ARBA" id="ARBA00013165"/>
    </source>
</evidence>
<dbReference type="InterPro" id="IPR009080">
    <property type="entry name" value="tRNAsynth_Ia_anticodon-bd"/>
</dbReference>
<dbReference type="PANTHER" id="PTHR42765">
    <property type="entry name" value="SOLEUCYL-TRNA SYNTHETASE"/>
    <property type="match status" value="1"/>
</dbReference>
<evidence type="ECO:0000256" key="8">
    <source>
        <dbReference type="ARBA" id="ARBA00032665"/>
    </source>
</evidence>
<evidence type="ECO:0000256" key="5">
    <source>
        <dbReference type="ARBA" id="ARBA00022840"/>
    </source>
</evidence>
<dbReference type="Proteomes" id="UP000187283">
    <property type="component" value="Unassembled WGS sequence"/>
</dbReference>
<dbReference type="InterPro" id="IPR033708">
    <property type="entry name" value="Anticodon_Ile_BEm"/>
</dbReference>
<dbReference type="GO" id="GO:0004822">
    <property type="term" value="F:isoleucine-tRNA ligase activity"/>
    <property type="evidence" value="ECO:0007669"/>
    <property type="project" value="UniProtKB-EC"/>
</dbReference>
<dbReference type="Gene3D" id="3.40.50.620">
    <property type="entry name" value="HUPs"/>
    <property type="match status" value="1"/>
</dbReference>